<protein>
    <recommendedName>
        <fullName evidence="3">mitogen-activated protein kinase kinase kinase</fullName>
        <ecNumber evidence="3">2.7.11.25</ecNumber>
    </recommendedName>
</protein>
<evidence type="ECO:0000256" key="15">
    <source>
        <dbReference type="SAM" id="Coils"/>
    </source>
</evidence>
<feature type="compositionally biased region" description="Polar residues" evidence="16">
    <location>
        <begin position="914"/>
        <end position="930"/>
    </location>
</feature>
<dbReference type="Pfam" id="PF07647">
    <property type="entry name" value="SAM_2"/>
    <property type="match status" value="1"/>
</dbReference>
<name>A0A8K0GAL2_IGNLU</name>
<dbReference type="OrthoDB" id="275301at2759"/>
<evidence type="ECO:0000256" key="7">
    <source>
        <dbReference type="ARBA" id="ARBA00022741"/>
    </source>
</evidence>
<dbReference type="Pfam" id="PF13281">
    <property type="entry name" value="MAP3K_TRAF_bd"/>
    <property type="match status" value="1"/>
</dbReference>
<keyword evidence="4" id="KW-0723">Serine/threonine-protein kinase</keyword>
<dbReference type="SMART" id="SM00220">
    <property type="entry name" value="S_TKc"/>
    <property type="match status" value="1"/>
</dbReference>
<keyword evidence="8" id="KW-0418">Kinase</keyword>
<dbReference type="SUPFAM" id="SSF56112">
    <property type="entry name" value="Protein kinase-like (PK-like)"/>
    <property type="match status" value="1"/>
</dbReference>
<evidence type="ECO:0000256" key="11">
    <source>
        <dbReference type="ARBA" id="ARBA00023054"/>
    </source>
</evidence>
<feature type="region of interest" description="Disordered" evidence="16">
    <location>
        <begin position="949"/>
        <end position="978"/>
    </location>
</feature>
<dbReference type="InterPro" id="IPR008271">
    <property type="entry name" value="Ser/Thr_kinase_AS"/>
</dbReference>
<evidence type="ECO:0000256" key="3">
    <source>
        <dbReference type="ARBA" id="ARBA00012406"/>
    </source>
</evidence>
<dbReference type="InterPro" id="IPR046872">
    <property type="entry name" value="DRHyd-ASK"/>
</dbReference>
<reference evidence="18" key="1">
    <citation type="submission" date="2019-08" db="EMBL/GenBank/DDBJ databases">
        <title>The genome of the North American firefly Photinus pyralis.</title>
        <authorList>
            <consortium name="Photinus pyralis genome working group"/>
            <person name="Fallon T.R."/>
            <person name="Sander Lower S.E."/>
            <person name="Weng J.-K."/>
        </authorList>
    </citation>
    <scope>NUCLEOTIDE SEQUENCE</scope>
    <source>
        <strain evidence="18">TRF0915ILg1</strain>
        <tissue evidence="18">Whole body</tissue>
    </source>
</reference>
<feature type="region of interest" description="Disordered" evidence="16">
    <location>
        <begin position="899"/>
        <end position="933"/>
    </location>
</feature>
<keyword evidence="19" id="KW-1185">Reference proteome</keyword>
<dbReference type="Pfam" id="PF20302">
    <property type="entry name" value="HisK-N-like"/>
    <property type="match status" value="1"/>
</dbReference>
<dbReference type="PROSITE" id="PS50011">
    <property type="entry name" value="PROTEIN_KINASE_DOM"/>
    <property type="match status" value="1"/>
</dbReference>
<evidence type="ECO:0000256" key="2">
    <source>
        <dbReference type="ARBA" id="ARBA00006529"/>
    </source>
</evidence>
<dbReference type="GO" id="GO:0005524">
    <property type="term" value="F:ATP binding"/>
    <property type="evidence" value="ECO:0007669"/>
    <property type="project" value="UniProtKB-UniRule"/>
</dbReference>
<feature type="coiled-coil region" evidence="15">
    <location>
        <begin position="1152"/>
        <end position="1183"/>
    </location>
</feature>
<comment type="caution">
    <text evidence="18">The sequence shown here is derived from an EMBL/GenBank/DDBJ whole genome shotgun (WGS) entry which is preliminary data.</text>
</comment>
<dbReference type="PANTHER" id="PTHR11584:SF394">
    <property type="entry name" value="APOPTOTIC SIGNAL-REGULATING KINASE 1, ISOFORM C"/>
    <property type="match status" value="1"/>
</dbReference>
<evidence type="ECO:0000256" key="16">
    <source>
        <dbReference type="SAM" id="MobiDB-lite"/>
    </source>
</evidence>
<comment type="cofactor">
    <cofactor evidence="1">
        <name>Mg(2+)</name>
        <dbReference type="ChEBI" id="CHEBI:18420"/>
    </cofactor>
</comment>
<evidence type="ECO:0000256" key="14">
    <source>
        <dbReference type="PROSITE-ProRule" id="PRU10141"/>
    </source>
</evidence>
<dbReference type="Pfam" id="PF20309">
    <property type="entry name" value="DRHyd-ASK"/>
    <property type="match status" value="1"/>
</dbReference>
<dbReference type="Gene3D" id="3.30.200.20">
    <property type="entry name" value="Phosphorylase Kinase, domain 1"/>
    <property type="match status" value="1"/>
</dbReference>
<dbReference type="InterPro" id="IPR017441">
    <property type="entry name" value="Protein_kinase_ATP_BS"/>
</dbReference>
<dbReference type="PANTHER" id="PTHR11584">
    <property type="entry name" value="SERINE/THREONINE PROTEIN KINASE"/>
    <property type="match status" value="1"/>
</dbReference>
<dbReference type="InterPro" id="IPR025136">
    <property type="entry name" value="MAP3K_TRAF-bd"/>
</dbReference>
<comment type="catalytic activity">
    <reaction evidence="12">
        <text>L-threonyl-[protein] + ATP = O-phospho-L-threonyl-[protein] + ADP + H(+)</text>
        <dbReference type="Rhea" id="RHEA:46608"/>
        <dbReference type="Rhea" id="RHEA-COMP:11060"/>
        <dbReference type="Rhea" id="RHEA-COMP:11605"/>
        <dbReference type="ChEBI" id="CHEBI:15378"/>
        <dbReference type="ChEBI" id="CHEBI:30013"/>
        <dbReference type="ChEBI" id="CHEBI:30616"/>
        <dbReference type="ChEBI" id="CHEBI:61977"/>
        <dbReference type="ChEBI" id="CHEBI:456216"/>
        <dbReference type="EC" id="2.7.11.25"/>
    </reaction>
</comment>
<dbReference type="GO" id="GO:0004709">
    <property type="term" value="F:MAP kinase kinase kinase activity"/>
    <property type="evidence" value="ECO:0007669"/>
    <property type="project" value="UniProtKB-EC"/>
</dbReference>
<evidence type="ECO:0000256" key="12">
    <source>
        <dbReference type="ARBA" id="ARBA00047559"/>
    </source>
</evidence>
<evidence type="ECO:0000256" key="10">
    <source>
        <dbReference type="ARBA" id="ARBA00022842"/>
    </source>
</evidence>
<dbReference type="InterPro" id="IPR043969">
    <property type="entry name" value="MAP3K_PH"/>
</dbReference>
<dbReference type="Pfam" id="PF00069">
    <property type="entry name" value="Pkinase"/>
    <property type="match status" value="1"/>
</dbReference>
<dbReference type="Gene3D" id="1.10.510.10">
    <property type="entry name" value="Transferase(Phosphotransferase) domain 1"/>
    <property type="match status" value="1"/>
</dbReference>
<dbReference type="PROSITE" id="PS00108">
    <property type="entry name" value="PROTEIN_KINASE_ST"/>
    <property type="match status" value="1"/>
</dbReference>
<dbReference type="Gene3D" id="1.10.150.50">
    <property type="entry name" value="Transcription Factor, Ets-1"/>
    <property type="match status" value="1"/>
</dbReference>
<keyword evidence="10" id="KW-0460">Magnesium</keyword>
<dbReference type="Gene3D" id="1.25.40.10">
    <property type="entry name" value="Tetratricopeptide repeat domain"/>
    <property type="match status" value="1"/>
</dbReference>
<comment type="catalytic activity">
    <reaction evidence="13">
        <text>L-seryl-[protein] + ATP = O-phospho-L-seryl-[protein] + ADP + H(+)</text>
        <dbReference type="Rhea" id="RHEA:17989"/>
        <dbReference type="Rhea" id="RHEA-COMP:9863"/>
        <dbReference type="Rhea" id="RHEA-COMP:11604"/>
        <dbReference type="ChEBI" id="CHEBI:15378"/>
        <dbReference type="ChEBI" id="CHEBI:29999"/>
        <dbReference type="ChEBI" id="CHEBI:30616"/>
        <dbReference type="ChEBI" id="CHEBI:83421"/>
        <dbReference type="ChEBI" id="CHEBI:456216"/>
        <dbReference type="EC" id="2.7.11.25"/>
    </reaction>
</comment>
<dbReference type="EC" id="2.7.11.25" evidence="3"/>
<accession>A0A8K0GAL2</accession>
<dbReference type="InterPro" id="IPR011009">
    <property type="entry name" value="Kinase-like_dom_sf"/>
</dbReference>
<dbReference type="FunFam" id="3.30.200.20:FF:000487">
    <property type="entry name" value="Serine/threonine protein kinase, putative"/>
    <property type="match status" value="1"/>
</dbReference>
<dbReference type="InterPro" id="IPR001660">
    <property type="entry name" value="SAM"/>
</dbReference>
<evidence type="ECO:0000256" key="9">
    <source>
        <dbReference type="ARBA" id="ARBA00022840"/>
    </source>
</evidence>
<sequence>MSKTMPAPLPVVVEPDTECRSMTDSVGSHSDLSGHTIQLGSSNSSATSGRAHMDVVCVLDICQSDNLVHRKRALDDVRQACLHVGANHNHIQFEKLDFGEANVVGSFYNADVAIVDLSIPVQQSTLFYHLGVRESFNMKQNILLFNDIDAEATLRLKLSCGNYSFISYSLPETGTCCLTTAAGARSEEVGEPLHHRLRKLLQDVEIQSKAHMKEKFLADLKKLKEQQSGPELRSALQAIRKRLDDPHVLSGEVVLNMLFCFRDIQDYDSMVQLVDDLRTLPASRNYLNSYIWYWYAFALNRRKQDGDREKALQVCVRALKKKENHFPDMLCLCGRIYKDKFIESNHSDQDSLNQAIHWYRKGFEVQPNEYAGINLATLLVIAGAEIGKSEELQHIGMVLNNLIGKKGSLDSLADYWDVATFFEISVLVQHYANAVQAAECMFKLKPPDWYLKSTVGNIQLIDRFRRRKDEERTPEEQIFHFWMEFFLEATRAPAEDSIRFPALVLEPSKELMPSYVCINLGAEQQSLQVTNLCLKSLRGTCTQMHDFEFTAPMIRSVSLYKRDDRCLFLYVNQNSDDFQIYFPSEACRQRTHSLILELTVDQEGLVEMESSREIRYEYELDEQGKRVVLGKGTYGVVYAARDLNTQVRIAVKEVPEKNLGAVQPLHEEIRLHSQLRHRNIVQYLGSLSENNYFKIFMEQVPGGSLSALLRSKWGPLKENEHTMAYYTKQILEGLKYLHDQKIVHRDIKGDNVLVNTYSGVVKISDFGTSKRLAGLCPSTETFAGTLQYMAPEVIDKGQRGYGAPADIWSLGCTVVEMATGKPPFIELGSPQAAVFKVGYYKAHPRVPEELSDRARSFILCCFEPDPDSRATAQQLLDDPFLGERKKSVRLNTEFNRSVSVPAERVNPRLPGHSSAPNQTPTTPDPDSQSRGALLPPIQMPAALSFNSSLASTPSLDMEPDQDGQQRRGSTGTLLSPEVDTGIETDGFYLLKKDSQRRTTLAKVLAQDGAKICELWMQKIRTKYMGETVLTLHHLARLMGGLKDYLTEQSLNVVELAVRQLKEELDFDSTAINQLQFAIYLYQESVNEVLRRHPIKPHWMFALDNLVRSGVQAAITVLSPELGENLANHSSPSTVNSAKSSKSSTSFDLRDQVVQLRAENSRLLQELIDMQKQYQILIKQLIENTQQQAQALRQFLSCQCQHREEIQTDQRLANWLEGLELHDSAQKLITEGFTLEEVLYHMSREELHRIGLRGGPELRVWRAIMQHRQASSNICNGDISEMSGTI</sequence>
<evidence type="ECO:0000256" key="1">
    <source>
        <dbReference type="ARBA" id="ARBA00001946"/>
    </source>
</evidence>
<dbReference type="InterPro" id="IPR013761">
    <property type="entry name" value="SAM/pointed_sf"/>
</dbReference>
<keyword evidence="5" id="KW-0808">Transferase</keyword>
<comment type="similarity">
    <text evidence="2">Belongs to the protein kinase superfamily. STE Ser/Thr protein kinase family. MAP kinase kinase kinase subfamily.</text>
</comment>
<keyword evidence="9 14" id="KW-0067">ATP-binding</keyword>
<dbReference type="InterPro" id="IPR046873">
    <property type="entry name" value="HisK-N-like"/>
</dbReference>
<keyword evidence="7 14" id="KW-0547">Nucleotide-binding</keyword>
<evidence type="ECO:0000259" key="17">
    <source>
        <dbReference type="PROSITE" id="PS50011"/>
    </source>
</evidence>
<dbReference type="PROSITE" id="PS00107">
    <property type="entry name" value="PROTEIN_KINASE_ATP"/>
    <property type="match status" value="1"/>
</dbReference>
<evidence type="ECO:0000313" key="18">
    <source>
        <dbReference type="EMBL" id="KAF2891871.1"/>
    </source>
</evidence>
<evidence type="ECO:0000256" key="8">
    <source>
        <dbReference type="ARBA" id="ARBA00022777"/>
    </source>
</evidence>
<dbReference type="GO" id="GO:0046872">
    <property type="term" value="F:metal ion binding"/>
    <property type="evidence" value="ECO:0007669"/>
    <property type="project" value="UniProtKB-KW"/>
</dbReference>
<gene>
    <name evidence="18" type="ORF">ILUMI_14307</name>
</gene>
<dbReference type="InterPro" id="IPR011990">
    <property type="entry name" value="TPR-like_helical_dom_sf"/>
</dbReference>
<dbReference type="Proteomes" id="UP000801492">
    <property type="component" value="Unassembled WGS sequence"/>
</dbReference>
<keyword evidence="11 15" id="KW-0175">Coiled coil</keyword>
<evidence type="ECO:0000256" key="6">
    <source>
        <dbReference type="ARBA" id="ARBA00022723"/>
    </source>
</evidence>
<dbReference type="SUPFAM" id="SSF47769">
    <property type="entry name" value="SAM/Pointed domain"/>
    <property type="match status" value="1"/>
</dbReference>
<evidence type="ECO:0000256" key="13">
    <source>
        <dbReference type="ARBA" id="ARBA00048329"/>
    </source>
</evidence>
<dbReference type="Pfam" id="PF19039">
    <property type="entry name" value="ASK_PH"/>
    <property type="match status" value="1"/>
</dbReference>
<organism evidence="18 19">
    <name type="scientific">Ignelater luminosus</name>
    <name type="common">Cucubano</name>
    <name type="synonym">Pyrophorus luminosus</name>
    <dbReference type="NCBI Taxonomy" id="2038154"/>
    <lineage>
        <taxon>Eukaryota</taxon>
        <taxon>Metazoa</taxon>
        <taxon>Ecdysozoa</taxon>
        <taxon>Arthropoda</taxon>
        <taxon>Hexapoda</taxon>
        <taxon>Insecta</taxon>
        <taxon>Pterygota</taxon>
        <taxon>Neoptera</taxon>
        <taxon>Endopterygota</taxon>
        <taxon>Coleoptera</taxon>
        <taxon>Polyphaga</taxon>
        <taxon>Elateriformia</taxon>
        <taxon>Elateroidea</taxon>
        <taxon>Elateridae</taxon>
        <taxon>Agrypninae</taxon>
        <taxon>Pyrophorini</taxon>
        <taxon>Ignelater</taxon>
    </lineage>
</organism>
<evidence type="ECO:0000256" key="4">
    <source>
        <dbReference type="ARBA" id="ARBA00022527"/>
    </source>
</evidence>
<evidence type="ECO:0000256" key="5">
    <source>
        <dbReference type="ARBA" id="ARBA00022679"/>
    </source>
</evidence>
<proteinExistence type="inferred from homology"/>
<dbReference type="InterPro" id="IPR000719">
    <property type="entry name" value="Prot_kinase_dom"/>
</dbReference>
<keyword evidence="6" id="KW-0479">Metal-binding</keyword>
<dbReference type="EMBL" id="VTPC01020874">
    <property type="protein sequence ID" value="KAF2891871.1"/>
    <property type="molecule type" value="Genomic_DNA"/>
</dbReference>
<dbReference type="FunFam" id="1.10.510.10:FF:000054">
    <property type="entry name" value="Mitogen-activated protein kinase kinase kinase 5"/>
    <property type="match status" value="1"/>
</dbReference>
<feature type="domain" description="Protein kinase" evidence="17">
    <location>
        <begin position="623"/>
        <end position="881"/>
    </location>
</feature>
<evidence type="ECO:0000313" key="19">
    <source>
        <dbReference type="Proteomes" id="UP000801492"/>
    </source>
</evidence>
<feature type="binding site" evidence="14">
    <location>
        <position position="652"/>
    </location>
    <ligand>
        <name>ATP</name>
        <dbReference type="ChEBI" id="CHEBI:30616"/>
    </ligand>
</feature>
<dbReference type="SUPFAM" id="SSF48452">
    <property type="entry name" value="TPR-like"/>
    <property type="match status" value="1"/>
</dbReference>
<dbReference type="CDD" id="cd06624">
    <property type="entry name" value="STKc_ASK"/>
    <property type="match status" value="1"/>
</dbReference>